<dbReference type="Proteomes" id="UP000784294">
    <property type="component" value="Unassembled WGS sequence"/>
</dbReference>
<proteinExistence type="predicted"/>
<dbReference type="OrthoDB" id="2325716at2759"/>
<gene>
    <name evidence="1" type="ORF">PXEA_LOCUS36917</name>
</gene>
<name>A0A3S5ARH5_9PLAT</name>
<protein>
    <submittedName>
        <fullName evidence="1">Uncharacterized protein</fullName>
    </submittedName>
</protein>
<evidence type="ECO:0000313" key="1">
    <source>
        <dbReference type="EMBL" id="VEL43477.1"/>
    </source>
</evidence>
<dbReference type="AlphaFoldDB" id="A0A3S5ARH5"/>
<comment type="caution">
    <text evidence="1">The sequence shown here is derived from an EMBL/GenBank/DDBJ whole genome shotgun (WGS) entry which is preliminary data.</text>
</comment>
<reference evidence="1" key="1">
    <citation type="submission" date="2018-11" db="EMBL/GenBank/DDBJ databases">
        <authorList>
            <consortium name="Pathogen Informatics"/>
        </authorList>
    </citation>
    <scope>NUCLEOTIDE SEQUENCE</scope>
</reference>
<organism evidence="1 2">
    <name type="scientific">Protopolystoma xenopodis</name>
    <dbReference type="NCBI Taxonomy" id="117903"/>
    <lineage>
        <taxon>Eukaryota</taxon>
        <taxon>Metazoa</taxon>
        <taxon>Spiralia</taxon>
        <taxon>Lophotrochozoa</taxon>
        <taxon>Platyhelminthes</taxon>
        <taxon>Monogenea</taxon>
        <taxon>Polyopisthocotylea</taxon>
        <taxon>Polystomatidea</taxon>
        <taxon>Polystomatidae</taxon>
        <taxon>Protopolystoma</taxon>
    </lineage>
</organism>
<keyword evidence="2" id="KW-1185">Reference proteome</keyword>
<evidence type="ECO:0000313" key="2">
    <source>
        <dbReference type="Proteomes" id="UP000784294"/>
    </source>
</evidence>
<accession>A0A3S5ARH5</accession>
<sequence length="77" mass="8801">MRNPGAFSSSPAWLPRFARHGLELRICDMRWGLTDWAVDNHRVERICHHEIDNSSRSSSGAFFLVSQSEKSLLSEIT</sequence>
<dbReference type="EMBL" id="CAAALY010281810">
    <property type="protein sequence ID" value="VEL43477.1"/>
    <property type="molecule type" value="Genomic_DNA"/>
</dbReference>